<protein>
    <submittedName>
        <fullName evidence="4 5">Probable E3 ubiquitin-protein ligase bre1 isoform X2</fullName>
    </submittedName>
</protein>
<dbReference type="Gene3D" id="3.10.20.90">
    <property type="entry name" value="Phosphatidylinositol 3-kinase Catalytic Subunit, Chain A, domain 1"/>
    <property type="match status" value="1"/>
</dbReference>
<dbReference type="AlphaFoldDB" id="A0A9C6SNY7"/>
<feature type="region of interest" description="Disordered" evidence="2">
    <location>
        <begin position="252"/>
        <end position="302"/>
    </location>
</feature>
<accession>A0A9C6SNY7</accession>
<feature type="region of interest" description="Disordered" evidence="2">
    <location>
        <begin position="207"/>
        <end position="240"/>
    </location>
</feature>
<name>A0A9C6SNY7_DROAB</name>
<evidence type="ECO:0000313" key="5">
    <source>
        <dbReference type="RefSeq" id="XP_051859415.1"/>
    </source>
</evidence>
<keyword evidence="1" id="KW-0175">Coiled coil</keyword>
<dbReference type="RefSeq" id="XP_051859414.1">
    <property type="nucleotide sequence ID" value="XM_052003454.1"/>
</dbReference>
<keyword evidence="3" id="KW-1185">Reference proteome</keyword>
<gene>
    <name evidence="4 5" type="primary">LOC117572024</name>
</gene>
<dbReference type="PANTHER" id="PTHR15286">
    <property type="entry name" value="RAS-ASSOCIATING DOMAIN CONTAINING PROTEIN"/>
    <property type="match status" value="1"/>
</dbReference>
<sequence>MLEEDNASLKKASITATVSTAASLFENSSKCQPNDNDDDLNVDCDSYGSMETLSDTVSITIDGEKHWVSGVDSSTTCADLICALLQYQDLEEKHGSSSTKAIGKSNNQITIQTKEEDDQQATNFSKSLVKKNSHEYVIVKQLRNCHFEEYLDGSTRLLDVIPLRDNFGKKLCELQLRNLARTTPALTAARVNNQNHNHNQLFSMLSMSTDKDSGMGSPVGSSRSERFRRRRGKQRASIAAAAAAATKSVAQMALQRAAGDQQPKRSKQQQQQQQQLQQQQSEQQQAEGEQEEEEKEHCNGNPNERLMNIILAQDETIHRQMCLLNEKEQQILKIEEEKHRVRERELGKNYLLDAYLKTIDKPAEAGDEQRHRIPQFPTVDSNLSDDMQIYWLEKVYTLNKQLQREEEQLLRLHAKVRKQQVRYAYHTKGEVLQQIDRLDGELAVQVADIYRVERQLLMANEQLKAKLGVLECLGREFEVLPHVNESPDLAPSCHANVQQLRETIRKQDPQQIEKNCNVRQLTDAKMLKKQFFGVVDNPETSLYATDLDIEHLGTLV</sequence>
<reference evidence="4 5" key="1">
    <citation type="submission" date="2025-04" db="UniProtKB">
        <authorList>
            <consortium name="RefSeq"/>
        </authorList>
    </citation>
    <scope>IDENTIFICATION</scope>
    <source>
        <strain evidence="4 5">15112-1751.03</strain>
        <tissue evidence="4 5">Whole Adult</tissue>
    </source>
</reference>
<dbReference type="RefSeq" id="XP_051859415.1">
    <property type="nucleotide sequence ID" value="XM_052003455.1"/>
</dbReference>
<evidence type="ECO:0000313" key="3">
    <source>
        <dbReference type="Proteomes" id="UP000515160"/>
    </source>
</evidence>
<feature type="coiled-coil region" evidence="1">
    <location>
        <begin position="392"/>
        <end position="422"/>
    </location>
</feature>
<dbReference type="GeneID" id="117572024"/>
<evidence type="ECO:0000313" key="4">
    <source>
        <dbReference type="RefSeq" id="XP_051859414.1"/>
    </source>
</evidence>
<dbReference type="PANTHER" id="PTHR15286:SF1">
    <property type="entry name" value="FI07216P"/>
    <property type="match status" value="1"/>
</dbReference>
<dbReference type="InterPro" id="IPR033593">
    <property type="entry name" value="N-RASSF"/>
</dbReference>
<evidence type="ECO:0000256" key="1">
    <source>
        <dbReference type="SAM" id="Coils"/>
    </source>
</evidence>
<dbReference type="OrthoDB" id="10034447at2759"/>
<dbReference type="InterPro" id="IPR029071">
    <property type="entry name" value="Ubiquitin-like_domsf"/>
</dbReference>
<feature type="compositionally biased region" description="Low complexity" evidence="2">
    <location>
        <begin position="268"/>
        <end position="287"/>
    </location>
</feature>
<evidence type="ECO:0000256" key="2">
    <source>
        <dbReference type="SAM" id="MobiDB-lite"/>
    </source>
</evidence>
<dbReference type="SUPFAM" id="SSF54236">
    <property type="entry name" value="Ubiquitin-like"/>
    <property type="match status" value="1"/>
</dbReference>
<proteinExistence type="predicted"/>
<organism evidence="3 5">
    <name type="scientific">Drosophila albomicans</name>
    <name type="common">Fruit fly</name>
    <dbReference type="NCBI Taxonomy" id="7291"/>
    <lineage>
        <taxon>Eukaryota</taxon>
        <taxon>Metazoa</taxon>
        <taxon>Ecdysozoa</taxon>
        <taxon>Arthropoda</taxon>
        <taxon>Hexapoda</taxon>
        <taxon>Insecta</taxon>
        <taxon>Pterygota</taxon>
        <taxon>Neoptera</taxon>
        <taxon>Endopterygota</taxon>
        <taxon>Diptera</taxon>
        <taxon>Brachycera</taxon>
        <taxon>Muscomorpha</taxon>
        <taxon>Ephydroidea</taxon>
        <taxon>Drosophilidae</taxon>
        <taxon>Drosophila</taxon>
    </lineage>
</organism>
<dbReference type="Proteomes" id="UP000515160">
    <property type="component" value="Chromosome 3"/>
</dbReference>